<organism evidence="1 2">
    <name type="scientific">Caligus rogercresseyi</name>
    <name type="common">Sea louse</name>
    <dbReference type="NCBI Taxonomy" id="217165"/>
    <lineage>
        <taxon>Eukaryota</taxon>
        <taxon>Metazoa</taxon>
        <taxon>Ecdysozoa</taxon>
        <taxon>Arthropoda</taxon>
        <taxon>Crustacea</taxon>
        <taxon>Multicrustacea</taxon>
        <taxon>Hexanauplia</taxon>
        <taxon>Copepoda</taxon>
        <taxon>Siphonostomatoida</taxon>
        <taxon>Caligidae</taxon>
        <taxon>Caligus</taxon>
    </lineage>
</organism>
<dbReference type="AlphaFoldDB" id="A0A7T8GPQ4"/>
<dbReference type="Proteomes" id="UP000595437">
    <property type="component" value="Chromosome 18"/>
</dbReference>
<gene>
    <name evidence="1" type="ORF">FKW44_023943</name>
</gene>
<accession>A0A7T8GPQ4</accession>
<evidence type="ECO:0000313" key="1">
    <source>
        <dbReference type="EMBL" id="QQP35659.1"/>
    </source>
</evidence>
<keyword evidence="1" id="KW-0645">Protease</keyword>
<evidence type="ECO:0000313" key="2">
    <source>
        <dbReference type="Proteomes" id="UP000595437"/>
    </source>
</evidence>
<feature type="non-terminal residue" evidence="1">
    <location>
        <position position="1"/>
    </location>
</feature>
<keyword evidence="2" id="KW-1185">Reference proteome</keyword>
<dbReference type="GO" id="GO:0004180">
    <property type="term" value="F:carboxypeptidase activity"/>
    <property type="evidence" value="ECO:0007669"/>
    <property type="project" value="UniProtKB-KW"/>
</dbReference>
<dbReference type="EMBL" id="CP045907">
    <property type="protein sequence ID" value="QQP35659.1"/>
    <property type="molecule type" value="Genomic_DNA"/>
</dbReference>
<reference evidence="2" key="1">
    <citation type="submission" date="2021-01" db="EMBL/GenBank/DDBJ databases">
        <title>Caligus Genome Assembly.</title>
        <authorList>
            <person name="Gallardo-Escarate C."/>
        </authorList>
    </citation>
    <scope>NUCLEOTIDE SEQUENCE [LARGE SCALE GENOMIC DNA]</scope>
</reference>
<sequence>IYVKGNPKVIKGTSRGDYEIIVNAPGYFPQAKAVRVDSLKPYSAKVLHFALEQRTQ</sequence>
<keyword evidence="1" id="KW-0121">Carboxypeptidase</keyword>
<proteinExistence type="predicted"/>
<keyword evidence="1" id="KW-0378">Hydrolase</keyword>
<protein>
    <submittedName>
        <fullName evidence="1">Carboxypeptidase Dlike</fullName>
    </submittedName>
</protein>
<name>A0A7T8GPQ4_CALRO</name>